<evidence type="ECO:0000256" key="8">
    <source>
        <dbReference type="ARBA" id="ARBA00023136"/>
    </source>
</evidence>
<dbReference type="InterPro" id="IPR036942">
    <property type="entry name" value="Beta-barrel_TonB_sf"/>
</dbReference>
<keyword evidence="6" id="KW-0408">Iron</keyword>
<keyword evidence="7" id="KW-0406">Ion transport</keyword>
<dbReference type="InterPro" id="IPR012910">
    <property type="entry name" value="Plug_dom"/>
</dbReference>
<protein>
    <submittedName>
        <fullName evidence="11">Catecholate siderophore receptor Fiu</fullName>
    </submittedName>
</protein>
<dbReference type="Pfam" id="PF07715">
    <property type="entry name" value="Plug"/>
    <property type="match status" value="1"/>
</dbReference>
<dbReference type="InterPro" id="IPR039426">
    <property type="entry name" value="TonB-dep_rcpt-like"/>
</dbReference>
<dbReference type="EMBL" id="MLJW01000114">
    <property type="protein sequence ID" value="OIQ98807.1"/>
    <property type="molecule type" value="Genomic_DNA"/>
</dbReference>
<evidence type="ECO:0000256" key="6">
    <source>
        <dbReference type="ARBA" id="ARBA00023004"/>
    </source>
</evidence>
<evidence type="ECO:0000256" key="3">
    <source>
        <dbReference type="ARBA" id="ARBA00022496"/>
    </source>
</evidence>
<name>A0A1J5S3U3_9ZZZZ</name>
<evidence type="ECO:0000256" key="2">
    <source>
        <dbReference type="ARBA" id="ARBA00022448"/>
    </source>
</evidence>
<dbReference type="SUPFAM" id="SSF56935">
    <property type="entry name" value="Porins"/>
    <property type="match status" value="1"/>
</dbReference>
<evidence type="ECO:0000256" key="9">
    <source>
        <dbReference type="ARBA" id="ARBA00023237"/>
    </source>
</evidence>
<accession>A0A1J5S3U3</accession>
<dbReference type="Gene3D" id="2.40.170.20">
    <property type="entry name" value="TonB-dependent receptor, beta-barrel domain"/>
    <property type="match status" value="2"/>
</dbReference>
<keyword evidence="8" id="KW-0472">Membrane</keyword>
<comment type="caution">
    <text evidence="11">The sequence shown here is derived from an EMBL/GenBank/DDBJ whole genome shotgun (WGS) entry which is preliminary data.</text>
</comment>
<keyword evidence="4" id="KW-0812">Transmembrane</keyword>
<dbReference type="AlphaFoldDB" id="A0A1J5S3U3"/>
<gene>
    <name evidence="11" type="ORF">GALL_191730</name>
</gene>
<comment type="subcellular location">
    <subcellularLocation>
        <location evidence="1">Cell outer membrane</location>
        <topology evidence="1">Multi-pass membrane protein</topology>
    </subcellularLocation>
</comment>
<dbReference type="GO" id="GO:0015344">
    <property type="term" value="F:siderophore uptake transmembrane transporter activity"/>
    <property type="evidence" value="ECO:0007669"/>
    <property type="project" value="TreeGrafter"/>
</dbReference>
<keyword evidence="9" id="KW-0998">Cell outer membrane</keyword>
<keyword evidence="5" id="KW-0732">Signal</keyword>
<evidence type="ECO:0000256" key="7">
    <source>
        <dbReference type="ARBA" id="ARBA00023065"/>
    </source>
</evidence>
<evidence type="ECO:0000256" key="5">
    <source>
        <dbReference type="ARBA" id="ARBA00022729"/>
    </source>
</evidence>
<sequence>MNMRKSNLARKRALVAASSLLALAGVSRLHAQAAPAADQTSSQDASGTSGADDQAIVLSPFTVSAQNEGFQAVDTLGGARVKTKLADTPSAISVVTKSFLQDTGITNAQQLLVYTTNTEVAGLNGNYSGVASRGTGVSSNAEAGRLLNPNMANRARGISAMDNTRNYFVSEIPWDSFDIDRVDISRGPNSFLFGVGSPSGIANYSTNQAIFKDKGSVEFRIGGYGSTREALDYNKVLIPRQLALRIDLLNDDTQYRQKPAFNHSERAYAALRYDPKALNTENNQLTINANAEAGRVRSNNPRELPPMDFITGYFAGWGLNKAGYDPFLFAGSQIAGVGAYPNQSPWLNGQDYHYIWPGPGAAYWYDASSGKQLQSMTTLNGNNNNNAILLPQANALYTTGFANYAAAVNRVYPNMFPGAYAGTVTYNNKSLMDPSIFNFYDKLVDGSNKQEWQNWRTFNLTLNDTMFDGRLSFQGVVDHQEFDEGQAGVFGYTEPWISVDMDAYLVKSPTWLGNATVNPNVGRPFLASDFGSGDNSARYVHDNYQLQVNGDLRAEDLFGKGQLSEILGHHSITALVGSYTTKIDSKAWSGYATDAAFGHLMGDPTGKITANRAISWVSYVGPSLINASSASGLNLSNLGSTIMPTSGVIQHFVPTWNATGVDPTAAWTNPSPLVTDHNATQAGNPANYVGWTNVPVNVLNWQNNINDLYTSGNKTEQKLKSAAFMYQGHIWDNTIVPEFGWRRDTLTQRSANAPLDPNTSVASMNYGITGSGDRTVTTSTSYGVAVHLPKSIRGKLPLGTDLSVFYFRGNNETPKVRYAFDTTQLPNEKGKTDDYGVQIDTLNGRATIRLTFYKTIDQNAQVGSGAADPLGNNGYYMYLLPAWGAADAAASGQAIQAWPNALNDWGFTNHPDDSSNTIHNLQVAAVSAWQANFAKYFPQSFFDAYGMGVNVNAITTGDWKNVYNQPNANPITFPWNIANSGSGRVNGSFPIITQDIQSKGFELEATVRPVANWDLTFNVSKTDATQTSLGAQDSAFIQKEYEFFNGPAGNLPLWGFWNGGVDTTTTPYSLPPTSTLRGYFLQNIWSAYQLQLAQTGTMQPDLARWSFKTITNYTFTHGHLKGFSVGGGFRWSSKPILGYGITQITDALGNQTWIMDAQKPLYGTIDKHLDLWVGYERKLTSKIDWKIQLNVTNVGDHPHLAPASLEPDGSWAQVRIVDGASWFLTNTFKF</sequence>
<reference evidence="11" key="1">
    <citation type="submission" date="2016-10" db="EMBL/GenBank/DDBJ databases">
        <title>Sequence of Gallionella enrichment culture.</title>
        <authorList>
            <person name="Poehlein A."/>
            <person name="Muehling M."/>
            <person name="Daniel R."/>
        </authorList>
    </citation>
    <scope>NUCLEOTIDE SEQUENCE</scope>
</reference>
<feature type="domain" description="TonB-dependent receptor plug" evidence="10">
    <location>
        <begin position="85"/>
        <end position="201"/>
    </location>
</feature>
<evidence type="ECO:0000256" key="4">
    <source>
        <dbReference type="ARBA" id="ARBA00022692"/>
    </source>
</evidence>
<dbReference type="PANTHER" id="PTHR32552">
    <property type="entry name" value="FERRICHROME IRON RECEPTOR-RELATED"/>
    <property type="match status" value="1"/>
</dbReference>
<keyword evidence="3" id="KW-0410">Iron transport</keyword>
<keyword evidence="2" id="KW-0813">Transport</keyword>
<dbReference type="PANTHER" id="PTHR32552:SF68">
    <property type="entry name" value="FERRICHROME OUTER MEMBRANE TRANSPORTER_PHAGE RECEPTOR"/>
    <property type="match status" value="1"/>
</dbReference>
<dbReference type="GO" id="GO:0009279">
    <property type="term" value="C:cell outer membrane"/>
    <property type="evidence" value="ECO:0007669"/>
    <property type="project" value="UniProtKB-SubCell"/>
</dbReference>
<organism evidence="11">
    <name type="scientific">mine drainage metagenome</name>
    <dbReference type="NCBI Taxonomy" id="410659"/>
    <lineage>
        <taxon>unclassified sequences</taxon>
        <taxon>metagenomes</taxon>
        <taxon>ecological metagenomes</taxon>
    </lineage>
</organism>
<evidence type="ECO:0000256" key="1">
    <source>
        <dbReference type="ARBA" id="ARBA00004571"/>
    </source>
</evidence>
<keyword evidence="11" id="KW-0675">Receptor</keyword>
<evidence type="ECO:0000259" key="10">
    <source>
        <dbReference type="Pfam" id="PF07715"/>
    </source>
</evidence>
<evidence type="ECO:0000313" key="11">
    <source>
        <dbReference type="EMBL" id="OIQ98807.1"/>
    </source>
</evidence>
<proteinExistence type="predicted"/>